<keyword evidence="3" id="KW-1185">Reference proteome</keyword>
<protein>
    <submittedName>
        <fullName evidence="2">Uncharacterized protein</fullName>
    </submittedName>
</protein>
<dbReference type="AlphaFoldDB" id="A0A392N5E4"/>
<sequence>MDQKRAAEDEQDREFERLQKQNPNLEDRGIVTF</sequence>
<feature type="non-terminal residue" evidence="2">
    <location>
        <position position="33"/>
    </location>
</feature>
<evidence type="ECO:0000313" key="3">
    <source>
        <dbReference type="Proteomes" id="UP000265520"/>
    </source>
</evidence>
<dbReference type="EMBL" id="LXQA010028598">
    <property type="protein sequence ID" value="MCH94961.1"/>
    <property type="molecule type" value="Genomic_DNA"/>
</dbReference>
<organism evidence="2 3">
    <name type="scientific">Trifolium medium</name>
    <dbReference type="NCBI Taxonomy" id="97028"/>
    <lineage>
        <taxon>Eukaryota</taxon>
        <taxon>Viridiplantae</taxon>
        <taxon>Streptophyta</taxon>
        <taxon>Embryophyta</taxon>
        <taxon>Tracheophyta</taxon>
        <taxon>Spermatophyta</taxon>
        <taxon>Magnoliopsida</taxon>
        <taxon>eudicotyledons</taxon>
        <taxon>Gunneridae</taxon>
        <taxon>Pentapetalae</taxon>
        <taxon>rosids</taxon>
        <taxon>fabids</taxon>
        <taxon>Fabales</taxon>
        <taxon>Fabaceae</taxon>
        <taxon>Papilionoideae</taxon>
        <taxon>50 kb inversion clade</taxon>
        <taxon>NPAAA clade</taxon>
        <taxon>Hologalegina</taxon>
        <taxon>IRL clade</taxon>
        <taxon>Trifolieae</taxon>
        <taxon>Trifolium</taxon>
    </lineage>
</organism>
<evidence type="ECO:0000256" key="1">
    <source>
        <dbReference type="SAM" id="MobiDB-lite"/>
    </source>
</evidence>
<name>A0A392N5E4_9FABA</name>
<accession>A0A392N5E4</accession>
<comment type="caution">
    <text evidence="2">The sequence shown here is derived from an EMBL/GenBank/DDBJ whole genome shotgun (WGS) entry which is preliminary data.</text>
</comment>
<proteinExistence type="predicted"/>
<evidence type="ECO:0000313" key="2">
    <source>
        <dbReference type="EMBL" id="MCH94961.1"/>
    </source>
</evidence>
<reference evidence="2 3" key="1">
    <citation type="journal article" date="2018" name="Front. Plant Sci.">
        <title>Red Clover (Trifolium pratense) and Zigzag Clover (T. medium) - A Picture of Genomic Similarities and Differences.</title>
        <authorList>
            <person name="Dluhosova J."/>
            <person name="Istvanek J."/>
            <person name="Nedelnik J."/>
            <person name="Repkova J."/>
        </authorList>
    </citation>
    <scope>NUCLEOTIDE SEQUENCE [LARGE SCALE GENOMIC DNA]</scope>
    <source>
        <strain evidence="3">cv. 10/8</strain>
        <tissue evidence="2">Leaf</tissue>
    </source>
</reference>
<feature type="region of interest" description="Disordered" evidence="1">
    <location>
        <begin position="1"/>
        <end position="33"/>
    </location>
</feature>
<dbReference type="Proteomes" id="UP000265520">
    <property type="component" value="Unassembled WGS sequence"/>
</dbReference>